<evidence type="ECO:0000313" key="2">
    <source>
        <dbReference type="Proteomes" id="UP000008063"/>
    </source>
</evidence>
<accession>F8PLX6</accession>
<dbReference type="AlphaFoldDB" id="F8PLX6"/>
<dbReference type="HOGENOM" id="CLU_1750792_0_0_1"/>
<keyword evidence="2" id="KW-1185">Reference proteome</keyword>
<dbReference type="InParanoid" id="F8PLX6"/>
<organism evidence="2">
    <name type="scientific">Serpula lacrymans var. lacrymans (strain S7.3)</name>
    <name type="common">Dry rot fungus</name>
    <dbReference type="NCBI Taxonomy" id="936435"/>
    <lineage>
        <taxon>Eukaryota</taxon>
        <taxon>Fungi</taxon>
        <taxon>Dikarya</taxon>
        <taxon>Basidiomycota</taxon>
        <taxon>Agaricomycotina</taxon>
        <taxon>Agaricomycetes</taxon>
        <taxon>Agaricomycetidae</taxon>
        <taxon>Boletales</taxon>
        <taxon>Coniophorineae</taxon>
        <taxon>Serpulaceae</taxon>
        <taxon>Serpula</taxon>
    </lineage>
</organism>
<gene>
    <name evidence="1" type="ORF">SERLA73DRAFT_150290</name>
</gene>
<protein>
    <submittedName>
        <fullName evidence="1">Uncharacterized protein</fullName>
    </submittedName>
</protein>
<evidence type="ECO:0000313" key="1">
    <source>
        <dbReference type="EMBL" id="EGO02608.1"/>
    </source>
</evidence>
<reference evidence="2" key="1">
    <citation type="journal article" date="2011" name="Science">
        <title>The plant cell wall-decomposing machinery underlies the functional diversity of forest fungi.</title>
        <authorList>
            <person name="Eastwood D.C."/>
            <person name="Floudas D."/>
            <person name="Binder M."/>
            <person name="Majcherczyk A."/>
            <person name="Schneider P."/>
            <person name="Aerts A."/>
            <person name="Asiegbu F.O."/>
            <person name="Baker S.E."/>
            <person name="Barry K."/>
            <person name="Bendiksby M."/>
            <person name="Blumentritt M."/>
            <person name="Coutinho P.M."/>
            <person name="Cullen D."/>
            <person name="de Vries R.P."/>
            <person name="Gathman A."/>
            <person name="Goodell B."/>
            <person name="Henrissat B."/>
            <person name="Ihrmark K."/>
            <person name="Kauserud H."/>
            <person name="Kohler A."/>
            <person name="LaButti K."/>
            <person name="Lapidus A."/>
            <person name="Lavin J.L."/>
            <person name="Lee Y.-H."/>
            <person name="Lindquist E."/>
            <person name="Lilly W."/>
            <person name="Lucas S."/>
            <person name="Morin E."/>
            <person name="Murat C."/>
            <person name="Oguiza J.A."/>
            <person name="Park J."/>
            <person name="Pisabarro A.G."/>
            <person name="Riley R."/>
            <person name="Rosling A."/>
            <person name="Salamov A."/>
            <person name="Schmidt O."/>
            <person name="Schmutz J."/>
            <person name="Skrede I."/>
            <person name="Stenlid J."/>
            <person name="Wiebenga A."/>
            <person name="Xie X."/>
            <person name="Kuees U."/>
            <person name="Hibbett D.S."/>
            <person name="Hoffmeister D."/>
            <person name="Hoegberg N."/>
            <person name="Martin F."/>
            <person name="Grigoriev I.V."/>
            <person name="Watkinson S.C."/>
        </authorList>
    </citation>
    <scope>NUCLEOTIDE SEQUENCE [LARGE SCALE GENOMIC DNA]</scope>
    <source>
        <strain evidence="2">strain S7.3</strain>
    </source>
</reference>
<name>F8PLX6_SERL3</name>
<dbReference type="Proteomes" id="UP000008063">
    <property type="component" value="Unassembled WGS sequence"/>
</dbReference>
<dbReference type="EMBL" id="GL945476">
    <property type="protein sequence ID" value="EGO02608.1"/>
    <property type="molecule type" value="Genomic_DNA"/>
</dbReference>
<proteinExistence type="predicted"/>
<sequence>MTKTIQKLAAWIREKSPYPFKQGREAIASITDKVADGLALMHMTILTDDDETEDHFEFEAEDFGSIGVGQRSLQGIADCEATVNYNKNETCLLLHLQGVRGLMSLREEPYPHDECIQALLGLGAGWRDAYYQSLPSVLAGWERYPVSDL</sequence>